<dbReference type="EMBL" id="CAUEEQ010041776">
    <property type="protein sequence ID" value="CAJ0956338.1"/>
    <property type="molecule type" value="Genomic_DNA"/>
</dbReference>
<dbReference type="InterPro" id="IPR019518">
    <property type="entry name" value="CtIP_N"/>
</dbReference>
<feature type="region of interest" description="Disordered" evidence="2">
    <location>
        <begin position="519"/>
        <end position="688"/>
    </location>
</feature>
<keyword evidence="5" id="KW-1185">Reference proteome</keyword>
<gene>
    <name evidence="4" type="ORF">RIMI_LOCUS15498610</name>
</gene>
<organism evidence="4 5">
    <name type="scientific">Ranitomeya imitator</name>
    <name type="common">mimic poison frog</name>
    <dbReference type="NCBI Taxonomy" id="111125"/>
    <lineage>
        <taxon>Eukaryota</taxon>
        <taxon>Metazoa</taxon>
        <taxon>Chordata</taxon>
        <taxon>Craniata</taxon>
        <taxon>Vertebrata</taxon>
        <taxon>Euteleostomi</taxon>
        <taxon>Amphibia</taxon>
        <taxon>Batrachia</taxon>
        <taxon>Anura</taxon>
        <taxon>Neobatrachia</taxon>
        <taxon>Hyloidea</taxon>
        <taxon>Dendrobatidae</taxon>
        <taxon>Dendrobatinae</taxon>
        <taxon>Ranitomeya</taxon>
    </lineage>
</organism>
<name>A0ABN9M8B8_9NEOB</name>
<evidence type="ECO:0000259" key="3">
    <source>
        <dbReference type="Pfam" id="PF10482"/>
    </source>
</evidence>
<protein>
    <recommendedName>
        <fullName evidence="3">DNA endonuclease Ctp1 N-terminal domain-containing protein</fullName>
    </recommendedName>
</protein>
<feature type="region of interest" description="Disordered" evidence="2">
    <location>
        <begin position="226"/>
        <end position="279"/>
    </location>
</feature>
<dbReference type="PANTHER" id="PTHR15107:SF3">
    <property type="entry name" value="RBBP8 N-TERMINAL-LIKE PROTEIN"/>
    <property type="match status" value="1"/>
</dbReference>
<feature type="compositionally biased region" description="Polar residues" evidence="2">
    <location>
        <begin position="584"/>
        <end position="593"/>
    </location>
</feature>
<feature type="domain" description="DNA endonuclease Ctp1 N-terminal" evidence="3">
    <location>
        <begin position="129"/>
        <end position="219"/>
    </location>
</feature>
<feature type="region of interest" description="Disordered" evidence="2">
    <location>
        <begin position="1"/>
        <end position="36"/>
    </location>
</feature>
<accession>A0ABN9M8B8</accession>
<dbReference type="Proteomes" id="UP001176940">
    <property type="component" value="Unassembled WGS sequence"/>
</dbReference>
<feature type="coiled-coil region" evidence="1">
    <location>
        <begin position="198"/>
        <end position="225"/>
    </location>
</feature>
<proteinExistence type="predicted"/>
<dbReference type="InterPro" id="IPR033316">
    <property type="entry name" value="RBBP8-like"/>
</dbReference>
<sequence length="704" mass="79615">MAGLHRGSSQPTADQDNDPKHTSRLWQHPNGYNPESVNVKCGNMANESFGEALNRLKEIHDKEVIGNIGGLSTALQNAADKPLMPVGLPHPRFSGYASKTHRINNGEVSDNDPKHTSRLCKGYLTKKESDGVDAQRIEELFSKNHVLREQHKVLNENIKVLENRLRAGLCDRCTVTQELAKKKQQEYENCHFHNLQQISSLTNEINLLKEENKTLLDELRKAKCVEMNSSDRSRSRSQTPEKSVTPEAQQPGFSTANQKNSSEKTIKDRETPEIIPERQAPEETCAAILRLSPAVKHLQGLDNDARQADMNISGVQKLFLSTQNQQRISNQLHGTIAVMRPGAKSGPNVPQSHIHKRSPNHELPTKEPPIEPCGPHFPLEPLKHVLSEEQFTLLKQHYIQKHLAQRGHGLQSEGAAYIFSDKHRETPLERRRSEDNWEEKVAMAELQGAMLYVREQGLKNRINQATQREKLHYLLTKQSQGLKMPNSRGDVPKCLRREIQEDKEMSLIQVLSAHLRNSKHINSQEGAQDWEEKESKRAEVEMRAEEQEEAPDKPLDLSDTQKIQQTHRNVIKKEQRHSYGGHTPSPSSRQNASPPIRASCSDRIHGTGLEDTTSQAKGEHDTDEDTKDKVIDYNIVSKEDRELSTAKRVTKGHKRPRDSDEDEEPMSDRSSPQQGLDGESDTSDSEVRVRDIKCGICNVCIHPT</sequence>
<dbReference type="Pfam" id="PF10482">
    <property type="entry name" value="CtIP_N"/>
    <property type="match status" value="1"/>
</dbReference>
<reference evidence="4" key="1">
    <citation type="submission" date="2023-07" db="EMBL/GenBank/DDBJ databases">
        <authorList>
            <person name="Stuckert A."/>
        </authorList>
    </citation>
    <scope>NUCLEOTIDE SEQUENCE</scope>
</reference>
<feature type="region of interest" description="Disordered" evidence="2">
    <location>
        <begin position="344"/>
        <end position="363"/>
    </location>
</feature>
<feature type="compositionally biased region" description="Polar residues" evidence="2">
    <location>
        <begin position="236"/>
        <end position="260"/>
    </location>
</feature>
<evidence type="ECO:0000256" key="1">
    <source>
        <dbReference type="SAM" id="Coils"/>
    </source>
</evidence>
<feature type="compositionally biased region" description="Polar residues" evidence="2">
    <location>
        <begin position="558"/>
        <end position="568"/>
    </location>
</feature>
<feature type="coiled-coil region" evidence="1">
    <location>
        <begin position="137"/>
        <end position="164"/>
    </location>
</feature>
<feature type="compositionally biased region" description="Basic and acidic residues" evidence="2">
    <location>
        <begin position="261"/>
        <end position="279"/>
    </location>
</feature>
<feature type="compositionally biased region" description="Basic and acidic residues" evidence="2">
    <location>
        <begin position="533"/>
        <end position="556"/>
    </location>
</feature>
<comment type="caution">
    <text evidence="4">The sequence shown here is derived from an EMBL/GenBank/DDBJ whole genome shotgun (WGS) entry which is preliminary data.</text>
</comment>
<dbReference type="PANTHER" id="PTHR15107">
    <property type="entry name" value="RETINOBLASTOMA BINDING PROTEIN 8"/>
    <property type="match status" value="1"/>
</dbReference>
<evidence type="ECO:0000313" key="5">
    <source>
        <dbReference type="Proteomes" id="UP001176940"/>
    </source>
</evidence>
<feature type="compositionally biased region" description="Basic and acidic residues" evidence="2">
    <location>
        <begin position="626"/>
        <end position="645"/>
    </location>
</feature>
<keyword evidence="1" id="KW-0175">Coiled coil</keyword>
<evidence type="ECO:0000256" key="2">
    <source>
        <dbReference type="SAM" id="MobiDB-lite"/>
    </source>
</evidence>
<evidence type="ECO:0000313" key="4">
    <source>
        <dbReference type="EMBL" id="CAJ0956338.1"/>
    </source>
</evidence>